<name>A9KEM8_COXBN</name>
<dbReference type="InterPro" id="IPR002110">
    <property type="entry name" value="Ankyrin_rpt"/>
</dbReference>
<dbReference type="InterPro" id="IPR036770">
    <property type="entry name" value="Ankyrin_rpt-contain_sf"/>
</dbReference>
<dbReference type="PANTHER" id="PTHR46586">
    <property type="entry name" value="ANKYRIN REPEAT-CONTAINING PROTEIN"/>
    <property type="match status" value="1"/>
</dbReference>
<dbReference type="Proteomes" id="UP000008555">
    <property type="component" value="Chromosome"/>
</dbReference>
<dbReference type="EMBL" id="CP000733">
    <property type="protein sequence ID" value="ABS76962.1"/>
    <property type="molecule type" value="Genomic_DNA"/>
</dbReference>
<sequence>MPDSLSSRVVNACSLGNIEEVNKTFSSPSLEQKNQIIKFDHYACFHVAAANGHFDVIDFIFNYVKSITDKIPADEAVISVFLDRNGEGFKAALANQHIKIVERILEEEYLFQYCIDIIAENPTFMKIIWNSSLRNCILYIFEECCSQDISSVQRILELVPKPSQHLLLDDPGKLPVSISFYRVNLSHFKRACQSGKLDIVQLLWSLSSSSNQKKLIENRFEASFILAAKNGHVEILKQLVKWVESKQLKISLLKSKDFSAFIYAADKGYLEIVQLIWESIPSPLQLEALKASNFAAYRLATKNQHHSVRSFLETKSDEVNRRKMKNAVNQGVFPKK</sequence>
<dbReference type="SMART" id="SM00248">
    <property type="entry name" value="ANK"/>
    <property type="match status" value="3"/>
</dbReference>
<gene>
    <name evidence="1" type="ordered locus">CBUD_1935</name>
</gene>
<dbReference type="PANTHER" id="PTHR46586:SF3">
    <property type="entry name" value="ANKYRIN REPEAT-CONTAINING PROTEIN"/>
    <property type="match status" value="1"/>
</dbReference>
<dbReference type="SUPFAM" id="SSF48403">
    <property type="entry name" value="Ankyrin repeat"/>
    <property type="match status" value="1"/>
</dbReference>
<dbReference type="KEGG" id="cbd:CBUD_1935"/>
<dbReference type="RefSeq" id="WP_011997331.1">
    <property type="nucleotide sequence ID" value="NC_009727.1"/>
</dbReference>
<organism evidence="1 2">
    <name type="scientific">Coxiella burnetii (strain Dugway 5J108-111)</name>
    <dbReference type="NCBI Taxonomy" id="434922"/>
    <lineage>
        <taxon>Bacteria</taxon>
        <taxon>Pseudomonadati</taxon>
        <taxon>Pseudomonadota</taxon>
        <taxon>Gammaproteobacteria</taxon>
        <taxon>Legionellales</taxon>
        <taxon>Coxiellaceae</taxon>
        <taxon>Coxiella</taxon>
    </lineage>
</organism>
<dbReference type="InterPro" id="IPR052050">
    <property type="entry name" value="SecEffector_AnkRepeat"/>
</dbReference>
<evidence type="ECO:0000313" key="2">
    <source>
        <dbReference type="Proteomes" id="UP000008555"/>
    </source>
</evidence>
<protein>
    <submittedName>
        <fullName evidence="1">Uncharacterized protein</fullName>
    </submittedName>
</protein>
<evidence type="ECO:0000313" key="1">
    <source>
        <dbReference type="EMBL" id="ABS76962.1"/>
    </source>
</evidence>
<dbReference type="Pfam" id="PF12796">
    <property type="entry name" value="Ank_2"/>
    <property type="match status" value="1"/>
</dbReference>
<proteinExistence type="predicted"/>
<dbReference type="HOGENOM" id="CLU_825669_0_0_6"/>
<dbReference type="AlphaFoldDB" id="A9KEM8"/>
<reference evidence="1 2" key="1">
    <citation type="journal article" date="2009" name="Infect. Immun.">
        <title>Comparative genomics reveal extensive transposon-mediated genomic plasticity and diversity among potential effector proteins within the genus Coxiella.</title>
        <authorList>
            <person name="Beare P.A."/>
            <person name="Unsworth N."/>
            <person name="Andoh M."/>
            <person name="Voth D.E."/>
            <person name="Omsland A."/>
            <person name="Gilk S.D."/>
            <person name="Williams K.P."/>
            <person name="Sobral B.W."/>
            <person name="Kupko J.J.III."/>
            <person name="Porcella S.F."/>
            <person name="Samuel J.E."/>
            <person name="Heinzen R.A."/>
        </authorList>
    </citation>
    <scope>NUCLEOTIDE SEQUENCE [LARGE SCALE GENOMIC DNA]</scope>
    <source>
        <strain evidence="1 2">Dugway 5J108-111</strain>
    </source>
</reference>
<accession>A9KEM8</accession>
<dbReference type="Gene3D" id="1.25.40.20">
    <property type="entry name" value="Ankyrin repeat-containing domain"/>
    <property type="match status" value="1"/>
</dbReference>